<keyword evidence="8 9" id="KW-0413">Isomerase</keyword>
<evidence type="ECO:0000313" key="11">
    <source>
        <dbReference type="EMBL" id="RKQ70813.1"/>
    </source>
</evidence>
<comment type="catalytic activity">
    <reaction evidence="1 9">
        <text>N-(5-phospho-beta-D-ribosyl)anthranilate = 1-(2-carboxyphenylamino)-1-deoxy-D-ribulose 5-phosphate</text>
        <dbReference type="Rhea" id="RHEA:21540"/>
        <dbReference type="ChEBI" id="CHEBI:18277"/>
        <dbReference type="ChEBI" id="CHEBI:58613"/>
        <dbReference type="EC" id="5.3.1.24"/>
    </reaction>
</comment>
<dbReference type="UniPathway" id="UPA00035">
    <property type="reaction ID" value="UER00042"/>
</dbReference>
<evidence type="ECO:0000256" key="3">
    <source>
        <dbReference type="ARBA" id="ARBA00012572"/>
    </source>
</evidence>
<dbReference type="SUPFAM" id="SSF51366">
    <property type="entry name" value="Ribulose-phoshate binding barrel"/>
    <property type="match status" value="1"/>
</dbReference>
<evidence type="ECO:0000256" key="8">
    <source>
        <dbReference type="ARBA" id="ARBA00023235"/>
    </source>
</evidence>
<dbReference type="InParanoid" id="A0A420WIJ7"/>
<dbReference type="RefSeq" id="WP_121098639.1">
    <property type="nucleotide sequence ID" value="NZ_RBII01000001.1"/>
</dbReference>
<dbReference type="GO" id="GO:0000162">
    <property type="term" value="P:L-tryptophan biosynthetic process"/>
    <property type="evidence" value="ECO:0007669"/>
    <property type="project" value="UniProtKB-UniRule"/>
</dbReference>
<name>A0A420WIJ7_9PROT</name>
<dbReference type="InterPro" id="IPR011060">
    <property type="entry name" value="RibuloseP-bd_barrel"/>
</dbReference>
<dbReference type="EC" id="5.3.1.24" evidence="3 9"/>
<comment type="pathway">
    <text evidence="2 9">Amino-acid biosynthesis; L-tryptophan biosynthesis; L-tryptophan from chorismate: step 3/5.</text>
</comment>
<evidence type="ECO:0000256" key="4">
    <source>
        <dbReference type="ARBA" id="ARBA00022272"/>
    </source>
</evidence>
<organism evidence="11 12">
    <name type="scientific">Litorimonas taeanensis</name>
    <dbReference type="NCBI Taxonomy" id="568099"/>
    <lineage>
        <taxon>Bacteria</taxon>
        <taxon>Pseudomonadati</taxon>
        <taxon>Pseudomonadota</taxon>
        <taxon>Alphaproteobacteria</taxon>
        <taxon>Maricaulales</taxon>
        <taxon>Robiginitomaculaceae</taxon>
    </lineage>
</organism>
<dbReference type="HAMAP" id="MF_00135">
    <property type="entry name" value="PRAI"/>
    <property type="match status" value="1"/>
</dbReference>
<keyword evidence="5 9" id="KW-0028">Amino-acid biosynthesis</keyword>
<keyword evidence="6 9" id="KW-0822">Tryptophan biosynthesis</keyword>
<evidence type="ECO:0000256" key="5">
    <source>
        <dbReference type="ARBA" id="ARBA00022605"/>
    </source>
</evidence>
<dbReference type="EMBL" id="RBII01000001">
    <property type="protein sequence ID" value="RKQ70813.1"/>
    <property type="molecule type" value="Genomic_DNA"/>
</dbReference>
<reference evidence="11 12" key="1">
    <citation type="submission" date="2018-10" db="EMBL/GenBank/DDBJ databases">
        <title>Genomic Encyclopedia of Type Strains, Phase IV (KMG-IV): sequencing the most valuable type-strain genomes for metagenomic binning, comparative biology and taxonomic classification.</title>
        <authorList>
            <person name="Goeker M."/>
        </authorList>
    </citation>
    <scope>NUCLEOTIDE SEQUENCE [LARGE SCALE GENOMIC DNA]</scope>
    <source>
        <strain evidence="11 12">DSM 22008</strain>
    </source>
</reference>
<dbReference type="AlphaFoldDB" id="A0A420WIJ7"/>
<dbReference type="PANTHER" id="PTHR42894:SF1">
    <property type="entry name" value="N-(5'-PHOSPHORIBOSYL)ANTHRANILATE ISOMERASE"/>
    <property type="match status" value="1"/>
</dbReference>
<protein>
    <recommendedName>
        <fullName evidence="4 9">N-(5'-phosphoribosyl)anthranilate isomerase</fullName>
        <shortName evidence="9">PRAI</shortName>
        <ecNumber evidence="3 9">5.3.1.24</ecNumber>
    </recommendedName>
</protein>
<evidence type="ECO:0000256" key="2">
    <source>
        <dbReference type="ARBA" id="ARBA00004664"/>
    </source>
</evidence>
<proteinExistence type="inferred from homology"/>
<accession>A0A420WIJ7</accession>
<comment type="caution">
    <text evidence="11">The sequence shown here is derived from an EMBL/GenBank/DDBJ whole genome shotgun (WGS) entry which is preliminary data.</text>
</comment>
<dbReference type="InterPro" id="IPR013785">
    <property type="entry name" value="Aldolase_TIM"/>
</dbReference>
<evidence type="ECO:0000256" key="1">
    <source>
        <dbReference type="ARBA" id="ARBA00001164"/>
    </source>
</evidence>
<keyword evidence="7 9" id="KW-0057">Aromatic amino acid biosynthesis</keyword>
<evidence type="ECO:0000259" key="10">
    <source>
        <dbReference type="Pfam" id="PF00697"/>
    </source>
</evidence>
<sequence>MTSQVKICGLTRTVDIEQSIESGAEFLGFIIEAPSKRRLSLSQARHLFNSSIGRAKRVAVTVNADDALLDEIQNSLKPDYVQFHGDETVEQIANIGRRYNFKTIKACAIATDKDMLSANEYAGVADLILYDAKPPKGSNIRGGHGLSIDWNIIKRAPTPKVFALAGGLTPETVKDALNVTHAPILDVSSGVEASAGVKDSAKIKAFMKAVKDNG</sequence>
<evidence type="ECO:0000256" key="6">
    <source>
        <dbReference type="ARBA" id="ARBA00022822"/>
    </source>
</evidence>
<dbReference type="PANTHER" id="PTHR42894">
    <property type="entry name" value="N-(5'-PHOSPHORIBOSYL)ANTHRANILATE ISOMERASE"/>
    <property type="match status" value="1"/>
</dbReference>
<comment type="similarity">
    <text evidence="9">Belongs to the TrpF family.</text>
</comment>
<keyword evidence="12" id="KW-1185">Reference proteome</keyword>
<dbReference type="Pfam" id="PF00697">
    <property type="entry name" value="PRAI"/>
    <property type="match status" value="1"/>
</dbReference>
<evidence type="ECO:0000313" key="12">
    <source>
        <dbReference type="Proteomes" id="UP000282211"/>
    </source>
</evidence>
<dbReference type="Gene3D" id="3.20.20.70">
    <property type="entry name" value="Aldolase class I"/>
    <property type="match status" value="1"/>
</dbReference>
<dbReference type="Proteomes" id="UP000282211">
    <property type="component" value="Unassembled WGS sequence"/>
</dbReference>
<evidence type="ECO:0000256" key="9">
    <source>
        <dbReference type="HAMAP-Rule" id="MF_00135"/>
    </source>
</evidence>
<gene>
    <name evidence="9" type="primary">trpF</name>
    <name evidence="11" type="ORF">DES40_0114</name>
</gene>
<dbReference type="NCBIfam" id="NF002295">
    <property type="entry name" value="PRK01222.1-1"/>
    <property type="match status" value="1"/>
</dbReference>
<evidence type="ECO:0000256" key="7">
    <source>
        <dbReference type="ARBA" id="ARBA00023141"/>
    </source>
</evidence>
<dbReference type="InterPro" id="IPR044643">
    <property type="entry name" value="TrpF_fam"/>
</dbReference>
<dbReference type="CDD" id="cd00405">
    <property type="entry name" value="PRAI"/>
    <property type="match status" value="1"/>
</dbReference>
<dbReference type="InterPro" id="IPR001240">
    <property type="entry name" value="PRAI_dom"/>
</dbReference>
<dbReference type="OrthoDB" id="9796196at2"/>
<feature type="domain" description="N-(5'phosphoribosyl) anthranilate isomerase (PRAI)" evidence="10">
    <location>
        <begin position="5"/>
        <end position="208"/>
    </location>
</feature>
<dbReference type="GO" id="GO:0004640">
    <property type="term" value="F:phosphoribosylanthranilate isomerase activity"/>
    <property type="evidence" value="ECO:0007669"/>
    <property type="project" value="UniProtKB-UniRule"/>
</dbReference>